<dbReference type="InterPro" id="IPR029039">
    <property type="entry name" value="Flavoprotein-like_sf"/>
</dbReference>
<dbReference type="Gene3D" id="3.40.50.360">
    <property type="match status" value="1"/>
</dbReference>
<protein>
    <recommendedName>
        <fullName evidence="1">NADPH-dependent FMN reductase-like domain-containing protein</fullName>
    </recommendedName>
</protein>
<dbReference type="AlphaFoldDB" id="A0AAU7AQ64"/>
<feature type="domain" description="NADPH-dependent FMN reductase-like" evidence="1">
    <location>
        <begin position="27"/>
        <end position="179"/>
    </location>
</feature>
<sequence>MSTIPAAIQRFIDDQADKATTRYDDLRAVVFNGTLKRSPEPSQTDGLLAVARGVLERVGVQVDVVRTVDHVIPPGVWPDMTTQGYERDDFPQIYRELVAPADIVLIAGPIWLGDQSSQTRVVIERLYGYSGEVNAAGQWSYYGKVGGALTTGNEDGGKHVSAQVLYALQHIGLTVPPQSDAYWNGEAGPGASYSDPGSGGPENAWTTRNTVFMAWNLLHIARMLKDAGGIPAYGNSTHDWDLAQPEHPNPEYR</sequence>
<accession>A0AAU7AQ64</accession>
<organism evidence="2">
    <name type="scientific">Paraconexibacter sp. AEG42_29</name>
    <dbReference type="NCBI Taxonomy" id="2997339"/>
    <lineage>
        <taxon>Bacteria</taxon>
        <taxon>Bacillati</taxon>
        <taxon>Actinomycetota</taxon>
        <taxon>Thermoleophilia</taxon>
        <taxon>Solirubrobacterales</taxon>
        <taxon>Paraconexibacteraceae</taxon>
        <taxon>Paraconexibacter</taxon>
    </lineage>
</organism>
<evidence type="ECO:0000313" key="2">
    <source>
        <dbReference type="EMBL" id="XAY03766.1"/>
    </source>
</evidence>
<name>A0AAU7AQ64_9ACTN</name>
<dbReference type="KEGG" id="parq:DSM112329_00586"/>
<evidence type="ECO:0000259" key="1">
    <source>
        <dbReference type="Pfam" id="PF03358"/>
    </source>
</evidence>
<dbReference type="Pfam" id="PF03358">
    <property type="entry name" value="FMN_red"/>
    <property type="match status" value="1"/>
</dbReference>
<dbReference type="GO" id="GO:0016491">
    <property type="term" value="F:oxidoreductase activity"/>
    <property type="evidence" value="ECO:0007669"/>
    <property type="project" value="InterPro"/>
</dbReference>
<reference evidence="2" key="1">
    <citation type="submission" date="2022-12" db="EMBL/GenBank/DDBJ databases">
        <title>Paraconexibacter alkalitolerans sp. nov. and Baekduia alba sp. nov., isolated from soil and emended description of the genera Paraconexibacter (Chun et al., 2020) and Baekduia (An et al., 2020).</title>
        <authorList>
            <person name="Vieira S."/>
            <person name="Huber K.J."/>
            <person name="Geppert A."/>
            <person name="Wolf J."/>
            <person name="Neumann-Schaal M."/>
            <person name="Muesken M."/>
            <person name="Overmann J."/>
        </authorList>
    </citation>
    <scope>NUCLEOTIDE SEQUENCE</scope>
    <source>
        <strain evidence="2">AEG42_29</strain>
    </source>
</reference>
<gene>
    <name evidence="2" type="ORF">DSM112329_00586</name>
</gene>
<dbReference type="EMBL" id="CP114014">
    <property type="protein sequence ID" value="XAY03766.1"/>
    <property type="molecule type" value="Genomic_DNA"/>
</dbReference>
<dbReference type="SUPFAM" id="SSF52218">
    <property type="entry name" value="Flavoproteins"/>
    <property type="match status" value="1"/>
</dbReference>
<dbReference type="InterPro" id="IPR005025">
    <property type="entry name" value="FMN_Rdtase-like_dom"/>
</dbReference>
<proteinExistence type="predicted"/>